<evidence type="ECO:0000313" key="3">
    <source>
        <dbReference type="Proteomes" id="UP001154015"/>
    </source>
</evidence>
<sequence length="159" mass="16268">MHPRTRLAGTVLAGALLTASLATAPTALATSPAPAPAAFLSPAGCWNAQAAEGDMPPADVKLEFRTDRSVKLIGPPDENGTPYFVGHGTWTPGWSGSFRFTVEHPLPGGPPGEARSALNGKLSSSKAFAAKGETHYFYDDGTTGGPSSITITGTRAACS</sequence>
<evidence type="ECO:0000256" key="1">
    <source>
        <dbReference type="SAM" id="SignalP"/>
    </source>
</evidence>
<gene>
    <name evidence="2" type="ORF">SGL43_00296</name>
</gene>
<organism evidence="2 3">
    <name type="scientific">Streptomyces globisporus</name>
    <dbReference type="NCBI Taxonomy" id="1908"/>
    <lineage>
        <taxon>Bacteria</taxon>
        <taxon>Bacillati</taxon>
        <taxon>Actinomycetota</taxon>
        <taxon>Actinomycetes</taxon>
        <taxon>Kitasatosporales</taxon>
        <taxon>Streptomycetaceae</taxon>
        <taxon>Streptomyces</taxon>
    </lineage>
</organism>
<dbReference type="Proteomes" id="UP001154015">
    <property type="component" value="Unassembled WGS sequence"/>
</dbReference>
<accession>A0ABM9GPH9</accession>
<reference evidence="2" key="1">
    <citation type="submission" date="2022-03" db="EMBL/GenBank/DDBJ databases">
        <authorList>
            <person name="Leyn A S."/>
        </authorList>
    </citation>
    <scope>NUCLEOTIDE SEQUENCE</scope>
    <source>
        <strain evidence="2">Streptomyces globisporus 4-3</strain>
    </source>
</reference>
<feature type="chain" id="PRO_5047002272" evidence="1">
    <location>
        <begin position="30"/>
        <end position="159"/>
    </location>
</feature>
<evidence type="ECO:0000313" key="2">
    <source>
        <dbReference type="EMBL" id="CAH9413298.1"/>
    </source>
</evidence>
<dbReference type="RefSeq" id="WP_073774792.1">
    <property type="nucleotide sequence ID" value="NZ_CAKXYP010000001.1"/>
</dbReference>
<comment type="caution">
    <text evidence="2">The sequence shown here is derived from an EMBL/GenBank/DDBJ whole genome shotgun (WGS) entry which is preliminary data.</text>
</comment>
<name>A0ABM9GPH9_STRGL</name>
<proteinExistence type="predicted"/>
<dbReference type="EMBL" id="CAKXYP010000001">
    <property type="protein sequence ID" value="CAH9413298.1"/>
    <property type="molecule type" value="Genomic_DNA"/>
</dbReference>
<feature type="signal peptide" evidence="1">
    <location>
        <begin position="1"/>
        <end position="29"/>
    </location>
</feature>
<keyword evidence="1" id="KW-0732">Signal</keyword>
<protein>
    <submittedName>
        <fullName evidence="2">Uncharacterized protein</fullName>
    </submittedName>
</protein>
<keyword evidence="3" id="KW-1185">Reference proteome</keyword>